<accession>A0A6C0LE91</accession>
<dbReference type="InterPro" id="IPR001040">
    <property type="entry name" value="TIF_eIF_4E"/>
</dbReference>
<dbReference type="SUPFAM" id="SSF55418">
    <property type="entry name" value="eIF4e-like"/>
    <property type="match status" value="1"/>
</dbReference>
<dbReference type="PANTHER" id="PTHR11960">
    <property type="entry name" value="EUKARYOTIC TRANSLATION INITIATION FACTOR 4E RELATED"/>
    <property type="match status" value="1"/>
</dbReference>
<evidence type="ECO:0000313" key="1">
    <source>
        <dbReference type="EMBL" id="QHU28690.1"/>
    </source>
</evidence>
<dbReference type="EMBL" id="MN740474">
    <property type="protein sequence ID" value="QHU28690.1"/>
    <property type="molecule type" value="Genomic_DNA"/>
</dbReference>
<dbReference type="GO" id="GO:0003743">
    <property type="term" value="F:translation initiation factor activity"/>
    <property type="evidence" value="ECO:0007669"/>
    <property type="project" value="InterPro"/>
</dbReference>
<sequence>MEYPLNDTWCLYFHAKNSDKKYSQNTTKLIEINNIKDFWGTFNNIPKPTEMFSELGIHKKILKATGEVPGAISLFRKNSYPSWEDTTNIKGFEWNIRIYKNFEKINNQWINLVMKTVGENFDHSETLNGVRIVDSTIIDYKIMYRIELWFSNKKYKEYFETKIKEILEVPPYTKLLYKDHSTLKETRHTKEPLPEINID</sequence>
<protein>
    <submittedName>
        <fullName evidence="1">Uncharacterized protein</fullName>
    </submittedName>
</protein>
<proteinExistence type="predicted"/>
<reference evidence="1" key="1">
    <citation type="journal article" date="2020" name="Nature">
        <title>Giant virus diversity and host interactions through global metagenomics.</title>
        <authorList>
            <person name="Schulz F."/>
            <person name="Roux S."/>
            <person name="Paez-Espino D."/>
            <person name="Jungbluth S."/>
            <person name="Walsh D.A."/>
            <person name="Denef V.J."/>
            <person name="McMahon K.D."/>
            <person name="Konstantinidis K.T."/>
            <person name="Eloe-Fadrosh E.A."/>
            <person name="Kyrpides N.C."/>
            <person name="Woyke T."/>
        </authorList>
    </citation>
    <scope>NUCLEOTIDE SEQUENCE</scope>
    <source>
        <strain evidence="1">GVMAG-M-3300027791-30</strain>
    </source>
</reference>
<dbReference type="InterPro" id="IPR023398">
    <property type="entry name" value="TIF_eIF4e-like"/>
</dbReference>
<dbReference type="AlphaFoldDB" id="A0A6C0LE91"/>
<dbReference type="GO" id="GO:0000340">
    <property type="term" value="F:RNA 7-methylguanosine cap binding"/>
    <property type="evidence" value="ECO:0007669"/>
    <property type="project" value="TreeGrafter"/>
</dbReference>
<dbReference type="GO" id="GO:0016281">
    <property type="term" value="C:eukaryotic translation initiation factor 4F complex"/>
    <property type="evidence" value="ECO:0007669"/>
    <property type="project" value="TreeGrafter"/>
</dbReference>
<dbReference type="Gene3D" id="3.30.760.10">
    <property type="entry name" value="RNA Cap, Translation Initiation Factor Eif4e"/>
    <property type="match status" value="1"/>
</dbReference>
<organism evidence="1">
    <name type="scientific">viral metagenome</name>
    <dbReference type="NCBI Taxonomy" id="1070528"/>
    <lineage>
        <taxon>unclassified sequences</taxon>
        <taxon>metagenomes</taxon>
        <taxon>organismal metagenomes</taxon>
    </lineage>
</organism>
<dbReference type="Pfam" id="PF01652">
    <property type="entry name" value="IF4E"/>
    <property type="match status" value="1"/>
</dbReference>
<name>A0A6C0LE91_9ZZZZ</name>